<evidence type="ECO:0000313" key="2">
    <source>
        <dbReference type="Proteomes" id="UP000887575"/>
    </source>
</evidence>
<dbReference type="GO" id="GO:0005615">
    <property type="term" value="C:extracellular space"/>
    <property type="evidence" value="ECO:0007669"/>
    <property type="project" value="TreeGrafter"/>
</dbReference>
<evidence type="ECO:0000256" key="1">
    <source>
        <dbReference type="SAM" id="MobiDB-lite"/>
    </source>
</evidence>
<feature type="compositionally biased region" description="Basic and acidic residues" evidence="1">
    <location>
        <begin position="10"/>
        <end position="31"/>
    </location>
</feature>
<keyword evidence="2" id="KW-1185">Reference proteome</keyword>
<feature type="region of interest" description="Disordered" evidence="1">
    <location>
        <begin position="1"/>
        <end position="33"/>
    </location>
</feature>
<dbReference type="Proteomes" id="UP000887575">
    <property type="component" value="Unassembled WGS sequence"/>
</dbReference>
<evidence type="ECO:0000313" key="3">
    <source>
        <dbReference type="WBParaSite" id="MBELARI_LOCUS14736"/>
    </source>
</evidence>
<sequence>MSMTEETIDSIEKGTLDTNETKAETGDHGDFNRATYGLSQLSCSTANNEDFYIVHHTDDESRETRKETEPKHFHPLASAYDEVPMRSVAAQTSICTNSENFPTTPYLPFGLVREYPPPNMVYREINRIPNAHIRQLMTNAQPFPYSKNDVPMLSAPNFAMNRSPTMAVENSMTNNMQHEGDSASRSNTRRYNSHVESNAFHGSSRSISNNSRRYVMSKSIFNSTPKGQYPMMYVSEHGIISLVISDDILIETGIDRTLRVVSHGNFAMTMNSRGTASAVEHPLAKIIHGTTKISARFVAFNNKFTVLDSEAILFTMGHLQSGFLIRSNDPKKVPVEIPMSIELLKCFNLNQDYTQHVFYNEAPEDVNAQRLEVCYDIIHKATFEYLEDGALRMNIHGMVITSCPNGDLRIDSRPRVITCNPKKGTLMLRSPLIDIGVDEDEKAYVKRGSKRVHVSKSGMVVSDGNCVTSMDHYGRIISCT</sequence>
<name>A0AAF3ELX2_9BILA</name>
<dbReference type="WBParaSite" id="MBELARI_LOCUS14736">
    <property type="protein sequence ID" value="MBELARI_LOCUS14736"/>
    <property type="gene ID" value="MBELARI_LOCUS14736"/>
</dbReference>
<dbReference type="AlphaFoldDB" id="A0AAF3ELX2"/>
<dbReference type="PANTHER" id="PTHR39075">
    <property type="entry name" value="FI19908P1"/>
    <property type="match status" value="1"/>
</dbReference>
<reference evidence="3" key="1">
    <citation type="submission" date="2024-02" db="UniProtKB">
        <authorList>
            <consortium name="WormBaseParasite"/>
        </authorList>
    </citation>
    <scope>IDENTIFICATION</scope>
</reference>
<accession>A0AAF3ELX2</accession>
<proteinExistence type="predicted"/>
<dbReference type="PANTHER" id="PTHR39075:SF1">
    <property type="entry name" value="FI19908P1"/>
    <property type="match status" value="1"/>
</dbReference>
<protein>
    <submittedName>
        <fullName evidence="3">Uncharacterized protein</fullName>
    </submittedName>
</protein>
<organism evidence="2 3">
    <name type="scientific">Mesorhabditis belari</name>
    <dbReference type="NCBI Taxonomy" id="2138241"/>
    <lineage>
        <taxon>Eukaryota</taxon>
        <taxon>Metazoa</taxon>
        <taxon>Ecdysozoa</taxon>
        <taxon>Nematoda</taxon>
        <taxon>Chromadorea</taxon>
        <taxon>Rhabditida</taxon>
        <taxon>Rhabditina</taxon>
        <taxon>Rhabditomorpha</taxon>
        <taxon>Rhabditoidea</taxon>
        <taxon>Rhabditidae</taxon>
        <taxon>Mesorhabditinae</taxon>
        <taxon>Mesorhabditis</taxon>
    </lineage>
</organism>